<feature type="compositionally biased region" description="Polar residues" evidence="1">
    <location>
        <begin position="2820"/>
        <end position="2829"/>
    </location>
</feature>
<feature type="compositionally biased region" description="Low complexity" evidence="1">
    <location>
        <begin position="1491"/>
        <end position="1501"/>
    </location>
</feature>
<feature type="compositionally biased region" description="Polar residues" evidence="1">
    <location>
        <begin position="1294"/>
        <end position="1312"/>
    </location>
</feature>
<feature type="compositionally biased region" description="Pro residues" evidence="1">
    <location>
        <begin position="1930"/>
        <end position="1941"/>
    </location>
</feature>
<sequence length="2842" mass="306259">MHDPGVNRGPIPTPAPRDLSRPQANDRPPEQQAPMAALRRLPEIPSQMGGLRMASHHPASRTDSGLSCSSRGGTSDNYSSDYDTGSRDTHTDTHRDAPRHNKQRLHLPTRTISMTSGFATTGRPKKPSHNPAGVKRSKSFQVGSRNPPKEEGVTKEMMKGHVARYVQQLEQGIQKTVENMKPRKVLLPGDNSPCRSPARDAPPSPVKDFYNSSRSRSLGRRPREKQLSSPSDGSDTGIYDDRNSSYLGHSGHSSGHSRGSSAPGRTSDSASDIALDTEKIVPEGDDYKLVFISSDSSKDSELNSSIDSDNSGSVSRKGVSSGDNGGGFIEESDWDYYESRSQKGSASGGASVRKVSAPMRVDAAMMTEPEFLSGSEGETDLDTSRDEDPQDASLHFSLRVPSPLSHTTHLRQDSDISNTTTESQEVQVSFDSPTTPQSPYGITSDGLLAPLSTLGTEDLRAMLRQTEAVQAEAQALQAALMGAFNPMDPLHGRRWFKRGDSTRSSAERSLDELSCHDQFRRGALTPHSPSRTPHDSPALREYRKRVLTEIQNYYGVEGGLEALHEGRRGRSVSPSISNSAASTISALSYQTDSTAQLMPSCPSRSSSAPSTGARKSSRDICIQTDPDIGGPWDSDDDMTDVTCSPMPSPPSRTRGTSVTKGVYTQARPYSSSRTRADVDSNVLRRPHGVSDGRNSSSSPGQVGAGGEGGGGMCGIPPYLCDGVPTTIPPDPPAFHLHLTLSREASVALTSDSEAEDRPPSSSRASSVYGVDTASDFEYGGSVCSDSVIKRFNSTPLEGSSALSDDVAKVQCSSRTKEQSLDSSHGARLPLPQHQPHRGAGGAWQHTTAVAHPTTYSIRPPRPAPRRHYTQGRPMAAMDAPVAAAALPGPPHVAKGPGDSDAQQRGIPKESSPVAPHKPKEYIIPITIETSDDEKNTKEGVGQDKKDNTDAPDARLATPSSDDNKDTAKGVLSSGDSSVTSSRDVSVTNSPRDAASNPNSPRDAPDIPKNMSSDTSESDDTDDDVHVSRTYDLSTSEDLLDERTQEGRGSASSASTSSAEDTDDEKHVSKEYSLTKSSSDSDSEVKEELPGVSDTTDAVMEADDNEDAESTASADTASTVSLAEAVNQDVSLLEEDFEEDLSEGGVHEEGSGGQGMEAINKNICDLNVNSYNIESDIYSDNIDSACSENNKESTSDLNASFKVLNISDKSQKSNFHKTNTKSQGDCRVVSEILKVHKESSNTSAATTLHSAEASSPSGVDNESGDQLEVGEGQVSAHAQQSEAGVDAGAVAAAATSTTQLETHAAATVSTPLDTIQAPRTPPHTAGEQGSDKSCDENTVQELVSDTETVVRDSSVISSTSSLEETDEGVVVESPVPEDAPDGDSSHTQGADSSGEGCAVPLRGGEEVVGGSISVSGVVGSATTAAGDTGPPPLPPPPLPQHQSGESEGRSTEHLSTHHAAGDQTAAAQRIQDALQQQQRQGLSGTTPVPQGSAAANTAAPASPKDDCTGAELAVTEGTTTVAAVVAVLPSSGNSQVEQQDAKEASTSPPGSPVTSPLGDTNTVLDQTIENCDDFVNEKESKVKGSESVSSSESGHSSAGESEVEDETDHLVKINISEDHERQDGVSIPIVGEGSNKQNKHTVTRFAVRRVSSPESGPRHTPPVPSRRSKRSSSSDGLSSSSDIERSDADASDSADTVIEGGKLHSELRRFALQQRSILHDHDDKGRDSDGPSSADSVLHGNDSESQCSDNSDEGNLVSIVSVGDEDDQSTKCSSHGRIYIRSDSTDSDVQIKPTCIVVTGSSGQESGDDLGENEKSEMLKRNDVTILAVTSDARMEHVMSVHVTSPDSSRSTSPARKAHLNDLQTMILTTRQQQQQFRRSPTEMRESSGLANYFTLTLGTDSPVAPRRYNKTPEVRRRKIDRPEIIESPAPTSPASPIPVSPSPAQTPDHSEGDLLAYEEHHGIDIEESYSLQQEYESGEETEHQDSMVSFSEDIESFEDVSFDETQHQFLDSDDFNVPEHFLEGHQSLENDDGRLDSIEDESINSESYYSESSGDEAYERENDLRGYCNRAIDFTLHTIIEESCEESDYDRRSKEEEHTNMDQSELEKYFFFGLGNGPAESRKYANEESEYSDTFSETASSIFSEGVESYDANFDPDMDPAELASSRLEKYFLTSFQGFERQPSIRSMGEDSELRTDESDSVGSDSEGSPSPEQPRKKLLRPRGFRVGMAGRCQTNLDGNPSDGSHHSENDEIDRSLVSGEDEGSTESEEIAFEKGDGQFDTIKRRKKKKSSSDYSDKRSDSDKSELKAVEMIEHAHDNEELDSKITDLTKSLQEGDRTGKRVTIDCDRDSKDRDDDRTDSKGDLSERKYQSRDSGFIGSSDDLLKDKPEDKDQKERLSSESSADGDGDKSKTKTQGENGDSSGSNKNGNNKSDSFDNDSNNNKSENEERSSNEGKVSRSSTGSSADLPPFSPSKIRNKISRKDSFNAWSSDEETNIMMSKMRAFFKTMIINNVTQTHPQQNPRKKPPQLLVFESKLTNLMKTVPGINDEQVKEIVEYLSSEDTWSDSYDSSDYTSSDLEGTHALLENADPELKSELQEQISASCQQIIQKFDLSREPSDTESIHSLFGGRCYSESSEDASPSSKDTVFMYQRLMSSISRYRPDSDRGSIGSGSQSTSPPLLAKVMHHIGNRLVALMHEVSGGSENGDDDSLSGGHPVTSSPKQPLFIRKHRSVDSLSLDSSVDKSSLTSTSFESEDSPTDTEQSPESDLGTPKIKKSQGPLSIISERSSAEDFTSLESQRTVFASHESPRHTTRLDSARPSQATASQRSLKREVLLTYSTL</sequence>
<keyword evidence="3" id="KW-1185">Reference proteome</keyword>
<feature type="compositionally biased region" description="Basic and acidic residues" evidence="1">
    <location>
        <begin position="2808"/>
        <end position="2818"/>
    </location>
</feature>
<feature type="region of interest" description="Disordered" evidence="1">
    <location>
        <begin position="366"/>
        <end position="444"/>
    </location>
</feature>
<comment type="caution">
    <text evidence="2">The sequence shown here is derived from an EMBL/GenBank/DDBJ whole genome shotgun (WGS) entry which is preliminary data.</text>
</comment>
<feature type="compositionally biased region" description="Polar residues" evidence="1">
    <location>
        <begin position="61"/>
        <end position="83"/>
    </location>
</feature>
<feature type="compositionally biased region" description="Low complexity" evidence="1">
    <location>
        <begin position="1282"/>
        <end position="1293"/>
    </location>
</feature>
<feature type="compositionally biased region" description="Low complexity" evidence="1">
    <location>
        <begin position="2417"/>
        <end position="2444"/>
    </location>
</feature>
<feature type="compositionally biased region" description="Low complexity" evidence="1">
    <location>
        <begin position="1544"/>
        <end position="1555"/>
    </location>
</feature>
<feature type="compositionally biased region" description="Acidic residues" evidence="1">
    <location>
        <begin position="2260"/>
        <end position="2271"/>
    </location>
</feature>
<feature type="compositionally biased region" description="Basic and acidic residues" evidence="1">
    <location>
        <begin position="1443"/>
        <end position="1454"/>
    </location>
</feature>
<feature type="compositionally biased region" description="Basic and acidic residues" evidence="1">
    <location>
        <begin position="2291"/>
        <end position="2372"/>
    </location>
</feature>
<feature type="region of interest" description="Disordered" evidence="1">
    <location>
        <begin position="1237"/>
        <end position="1511"/>
    </location>
</feature>
<feature type="compositionally biased region" description="Basic and acidic residues" evidence="1">
    <location>
        <begin position="1910"/>
        <end position="1924"/>
    </location>
</feature>
<dbReference type="GO" id="GO:0005886">
    <property type="term" value="C:plasma membrane"/>
    <property type="evidence" value="ECO:0007669"/>
    <property type="project" value="TreeGrafter"/>
</dbReference>
<protein>
    <submittedName>
        <fullName evidence="2">Uncharacterized protein</fullName>
    </submittedName>
</protein>
<feature type="region of interest" description="Disordered" evidence="1">
    <location>
        <begin position="595"/>
        <end position="709"/>
    </location>
</feature>
<feature type="region of interest" description="Disordered" evidence="1">
    <location>
        <begin position="809"/>
        <end position="843"/>
    </location>
</feature>
<feature type="compositionally biased region" description="Basic and acidic residues" evidence="1">
    <location>
        <begin position="147"/>
        <end position="158"/>
    </location>
</feature>
<feature type="compositionally biased region" description="Basic and acidic residues" evidence="1">
    <location>
        <begin position="1607"/>
        <end position="1622"/>
    </location>
</feature>
<evidence type="ECO:0000256" key="1">
    <source>
        <dbReference type="SAM" id="MobiDB-lite"/>
    </source>
</evidence>
<feature type="compositionally biased region" description="Pro residues" evidence="1">
    <location>
        <begin position="1428"/>
        <end position="1438"/>
    </location>
</feature>
<feature type="compositionally biased region" description="Basic and acidic residues" evidence="1">
    <location>
        <begin position="932"/>
        <end position="952"/>
    </location>
</feature>
<feature type="region of interest" description="Disordered" evidence="1">
    <location>
        <begin position="747"/>
        <end position="767"/>
    </location>
</feature>
<feature type="region of interest" description="Disordered" evidence="1">
    <location>
        <begin position="2179"/>
        <end position="2479"/>
    </location>
</feature>
<feature type="compositionally biased region" description="Acidic residues" evidence="1">
    <location>
        <begin position="2754"/>
        <end position="2766"/>
    </location>
</feature>
<feature type="compositionally biased region" description="Low complexity" evidence="1">
    <location>
        <begin position="244"/>
        <end position="261"/>
    </location>
</feature>
<feature type="compositionally biased region" description="Basic and acidic residues" evidence="1">
    <location>
        <begin position="2188"/>
        <end position="2198"/>
    </location>
</feature>
<feature type="compositionally biased region" description="Polar residues" evidence="1">
    <location>
        <begin position="110"/>
        <end position="119"/>
    </location>
</feature>
<feature type="region of interest" description="Disordered" evidence="1">
    <location>
        <begin position="2701"/>
        <end position="2830"/>
    </location>
</feature>
<dbReference type="PANTHER" id="PTHR45716">
    <property type="entry name" value="BITESIZE, ISOFORM I"/>
    <property type="match status" value="1"/>
</dbReference>
<feature type="region of interest" description="Disordered" evidence="1">
    <location>
        <begin position="1900"/>
        <end position="1951"/>
    </location>
</feature>
<feature type="compositionally biased region" description="Acidic residues" evidence="1">
    <location>
        <begin position="1099"/>
        <end position="1108"/>
    </location>
</feature>
<feature type="compositionally biased region" description="Low complexity" evidence="1">
    <location>
        <begin position="302"/>
        <end position="322"/>
    </location>
</feature>
<feature type="region of interest" description="Disordered" evidence="1">
    <location>
        <begin position="1"/>
        <end position="158"/>
    </location>
</feature>
<feature type="compositionally biased region" description="Basic and acidic residues" evidence="1">
    <location>
        <begin position="2383"/>
        <end position="2399"/>
    </location>
</feature>
<dbReference type="Proteomes" id="UP001497623">
    <property type="component" value="Unassembled WGS sequence"/>
</dbReference>
<accession>A0AAV2PKX4</accession>
<proteinExistence type="predicted"/>
<feature type="compositionally biased region" description="Polar residues" evidence="1">
    <location>
        <begin position="1239"/>
        <end position="1259"/>
    </location>
</feature>
<feature type="region of interest" description="Disordered" evidence="1">
    <location>
        <begin position="292"/>
        <end position="331"/>
    </location>
</feature>
<feature type="compositionally biased region" description="Polar residues" evidence="1">
    <location>
        <begin position="2233"/>
        <end position="2243"/>
    </location>
</feature>
<feature type="compositionally biased region" description="Basic and acidic residues" evidence="1">
    <location>
        <begin position="1574"/>
        <end position="1583"/>
    </location>
</feature>
<dbReference type="GO" id="GO:0070382">
    <property type="term" value="C:exocytic vesicle"/>
    <property type="evidence" value="ECO:0007669"/>
    <property type="project" value="TreeGrafter"/>
</dbReference>
<feature type="compositionally biased region" description="Basic and acidic residues" evidence="1">
    <location>
        <begin position="1716"/>
        <end position="1728"/>
    </location>
</feature>
<evidence type="ECO:0000313" key="3">
    <source>
        <dbReference type="Proteomes" id="UP001497623"/>
    </source>
</evidence>
<feature type="compositionally biased region" description="Low complexity" evidence="1">
    <location>
        <begin position="1464"/>
        <end position="1479"/>
    </location>
</feature>
<feature type="compositionally biased region" description="Basic and acidic residues" evidence="1">
    <location>
        <begin position="84"/>
        <end position="99"/>
    </location>
</feature>
<feature type="region of interest" description="Disordered" evidence="1">
    <location>
        <begin position="1530"/>
        <end position="1699"/>
    </location>
</feature>
<feature type="compositionally biased region" description="Low complexity" evidence="1">
    <location>
        <begin position="1407"/>
        <end position="1427"/>
    </location>
</feature>
<evidence type="ECO:0000313" key="2">
    <source>
        <dbReference type="EMBL" id="CAL4058841.1"/>
    </source>
</evidence>
<dbReference type="GO" id="GO:0042043">
    <property type="term" value="F:neurexin family protein binding"/>
    <property type="evidence" value="ECO:0007669"/>
    <property type="project" value="TreeGrafter"/>
</dbReference>
<feature type="compositionally biased region" description="Low complexity" evidence="1">
    <location>
        <begin position="1109"/>
        <end position="1118"/>
    </location>
</feature>
<feature type="compositionally biased region" description="Low complexity" evidence="1">
    <location>
        <begin position="2735"/>
        <end position="2752"/>
    </location>
</feature>
<feature type="compositionally biased region" description="Basic and acidic residues" evidence="1">
    <location>
        <begin position="2244"/>
        <end position="2255"/>
    </location>
</feature>
<feature type="region of interest" description="Disordered" evidence="1">
    <location>
        <begin position="173"/>
        <end position="279"/>
    </location>
</feature>
<feature type="compositionally biased region" description="Basic and acidic residues" evidence="1">
    <location>
        <begin position="2445"/>
        <end position="2457"/>
    </location>
</feature>
<dbReference type="PANTHER" id="PTHR45716:SF2">
    <property type="entry name" value="BITESIZE, ISOFORM I"/>
    <property type="match status" value="1"/>
</dbReference>
<feature type="compositionally biased region" description="Low complexity" evidence="1">
    <location>
        <begin position="1584"/>
        <end position="1599"/>
    </location>
</feature>
<feature type="compositionally biased region" description="Polar residues" evidence="1">
    <location>
        <begin position="2786"/>
        <end position="2803"/>
    </location>
</feature>
<dbReference type="EMBL" id="CAXKWB010000057">
    <property type="protein sequence ID" value="CAL4058841.1"/>
    <property type="molecule type" value="Genomic_DNA"/>
</dbReference>
<feature type="compositionally biased region" description="Low complexity" evidence="1">
    <location>
        <begin position="1070"/>
        <end position="1079"/>
    </location>
</feature>
<dbReference type="GO" id="GO:0006887">
    <property type="term" value="P:exocytosis"/>
    <property type="evidence" value="ECO:0007669"/>
    <property type="project" value="TreeGrafter"/>
</dbReference>
<feature type="compositionally biased region" description="Low complexity" evidence="1">
    <location>
        <begin position="969"/>
        <end position="989"/>
    </location>
</feature>
<feature type="compositionally biased region" description="Low complexity" evidence="1">
    <location>
        <begin position="599"/>
        <end position="610"/>
    </location>
</feature>
<feature type="region of interest" description="Disordered" evidence="1">
    <location>
        <begin position="885"/>
        <end position="1129"/>
    </location>
</feature>
<feature type="compositionally biased region" description="Polar residues" evidence="1">
    <location>
        <begin position="1335"/>
        <end position="1346"/>
    </location>
</feature>
<feature type="region of interest" description="Disordered" evidence="1">
    <location>
        <begin position="1713"/>
        <end position="1753"/>
    </location>
</feature>
<organism evidence="2 3">
    <name type="scientific">Meganyctiphanes norvegica</name>
    <name type="common">Northern krill</name>
    <name type="synonym">Thysanopoda norvegica</name>
    <dbReference type="NCBI Taxonomy" id="48144"/>
    <lineage>
        <taxon>Eukaryota</taxon>
        <taxon>Metazoa</taxon>
        <taxon>Ecdysozoa</taxon>
        <taxon>Arthropoda</taxon>
        <taxon>Crustacea</taxon>
        <taxon>Multicrustacea</taxon>
        <taxon>Malacostraca</taxon>
        <taxon>Eumalacostraca</taxon>
        <taxon>Eucarida</taxon>
        <taxon>Euphausiacea</taxon>
        <taxon>Euphausiidae</taxon>
        <taxon>Meganyctiphanes</taxon>
    </lineage>
</organism>
<feature type="compositionally biased region" description="Low complexity" evidence="1">
    <location>
        <begin position="1670"/>
        <end position="1680"/>
    </location>
</feature>
<feature type="compositionally biased region" description="Low complexity" evidence="1">
    <location>
        <begin position="1049"/>
        <end position="1058"/>
    </location>
</feature>
<reference evidence="2 3" key="1">
    <citation type="submission" date="2024-05" db="EMBL/GenBank/DDBJ databases">
        <authorList>
            <person name="Wallberg A."/>
        </authorList>
    </citation>
    <scope>NUCLEOTIDE SEQUENCE [LARGE SCALE GENOMIC DNA]</scope>
</reference>
<feature type="compositionally biased region" description="Low complexity" evidence="1">
    <location>
        <begin position="2201"/>
        <end position="2211"/>
    </location>
</feature>
<name>A0AAV2PKX4_MEGNR</name>
<feature type="region of interest" description="Disordered" evidence="1">
    <location>
        <begin position="2660"/>
        <end position="2680"/>
    </location>
</feature>
<feature type="compositionally biased region" description="Polar residues" evidence="1">
    <location>
        <begin position="1556"/>
        <end position="1568"/>
    </location>
</feature>
<feature type="compositionally biased region" description="Polar residues" evidence="1">
    <location>
        <begin position="415"/>
        <end position="441"/>
    </location>
</feature>
<gene>
    <name evidence="2" type="ORF">MNOR_LOCUS285</name>
</gene>